<dbReference type="RefSeq" id="WP_064037441.1">
    <property type="nucleotide sequence ID" value="NZ_LUUH01000065.1"/>
</dbReference>
<dbReference type="EC" id="2.7.7.49" evidence="1"/>
<dbReference type="Proteomes" id="UP000077763">
    <property type="component" value="Unassembled WGS sequence"/>
</dbReference>
<keyword evidence="4" id="KW-0479">Metal-binding</keyword>
<dbReference type="GO" id="GO:0003723">
    <property type="term" value="F:RNA binding"/>
    <property type="evidence" value="ECO:0007669"/>
    <property type="project" value="InterPro"/>
</dbReference>
<sequence length="316" mass="36866">MNVLQYLCNTLCMSKPEIIRFCLTSPHRYKTYKIPKRNSDQKRTISHPSKELKFIQRVLNDYLREKLPIHDCAYAYKQGLNIKDNAEVHASTKYFLKMDFEDFFPSITPDFFFTMLDKAGLEINEIDSILLKNFIFCKASRKSGLFLSIGAPSSPLISNFVLFGFDENIKRFCAEKNINYTRYADDLTFSSNIKNSLFEVPEIVKFYLDKETNGKIKINKRKTVFSSKAHNRHVTGVTLTNDEKLSVGRNRKRLISAMIHHFKCGKLDPTEIDKLKGLMSFVNYIEGDFYRRMIIKYGSETIDKLNNYKQVKRDAK</sequence>
<dbReference type="EMBL" id="LUUH01000065">
    <property type="protein sequence ID" value="OAI01977.1"/>
    <property type="molecule type" value="Genomic_DNA"/>
</dbReference>
<evidence type="ECO:0000256" key="6">
    <source>
        <dbReference type="ARBA" id="ARBA00022918"/>
    </source>
</evidence>
<protein>
    <recommendedName>
        <fullName evidence="1">RNA-directed DNA polymerase</fullName>
        <ecNumber evidence="1">2.7.7.49</ecNumber>
    </recommendedName>
</protein>
<evidence type="ECO:0000256" key="3">
    <source>
        <dbReference type="ARBA" id="ARBA00022695"/>
    </source>
</evidence>
<dbReference type="GO" id="GO:0051607">
    <property type="term" value="P:defense response to virus"/>
    <property type="evidence" value="ECO:0007669"/>
    <property type="project" value="UniProtKB-KW"/>
</dbReference>
<dbReference type="NCBIfam" id="NF038233">
    <property type="entry name" value="retron_St85_RT"/>
    <property type="match status" value="1"/>
</dbReference>
<organism evidence="11 12">
    <name type="scientific">Methylomonas methanica</name>
    <dbReference type="NCBI Taxonomy" id="421"/>
    <lineage>
        <taxon>Bacteria</taxon>
        <taxon>Pseudomonadati</taxon>
        <taxon>Pseudomonadota</taxon>
        <taxon>Gammaproteobacteria</taxon>
        <taxon>Methylococcales</taxon>
        <taxon>Methylococcaceae</taxon>
        <taxon>Methylomonas</taxon>
    </lineage>
</organism>
<evidence type="ECO:0000256" key="5">
    <source>
        <dbReference type="ARBA" id="ARBA00022842"/>
    </source>
</evidence>
<accession>A0A177M8C0</accession>
<dbReference type="CDD" id="cd03487">
    <property type="entry name" value="RT_Bac_retron_II"/>
    <property type="match status" value="1"/>
</dbReference>
<comment type="catalytic activity">
    <reaction evidence="9">
        <text>DNA(n) + a 2'-deoxyribonucleoside 5'-triphosphate = DNA(n+1) + diphosphate</text>
        <dbReference type="Rhea" id="RHEA:22508"/>
        <dbReference type="Rhea" id="RHEA-COMP:17339"/>
        <dbReference type="Rhea" id="RHEA-COMP:17340"/>
        <dbReference type="ChEBI" id="CHEBI:33019"/>
        <dbReference type="ChEBI" id="CHEBI:61560"/>
        <dbReference type="ChEBI" id="CHEBI:173112"/>
        <dbReference type="EC" id="2.7.7.49"/>
    </reaction>
</comment>
<dbReference type="GO" id="GO:0046872">
    <property type="term" value="F:metal ion binding"/>
    <property type="evidence" value="ECO:0007669"/>
    <property type="project" value="UniProtKB-KW"/>
</dbReference>
<comment type="similarity">
    <text evidence="8">Belongs to the bacterial reverse transcriptase family.</text>
</comment>
<comment type="caution">
    <text evidence="11">The sequence shown here is derived from an EMBL/GenBank/DDBJ whole genome shotgun (WGS) entry which is preliminary data.</text>
</comment>
<evidence type="ECO:0000313" key="12">
    <source>
        <dbReference type="Proteomes" id="UP000077763"/>
    </source>
</evidence>
<dbReference type="InterPro" id="IPR043502">
    <property type="entry name" value="DNA/RNA_pol_sf"/>
</dbReference>
<proteinExistence type="inferred from homology"/>
<dbReference type="GO" id="GO:0003964">
    <property type="term" value="F:RNA-directed DNA polymerase activity"/>
    <property type="evidence" value="ECO:0007669"/>
    <property type="project" value="UniProtKB-KW"/>
</dbReference>
<feature type="domain" description="Reverse transcriptase" evidence="10">
    <location>
        <begin position="15"/>
        <end position="239"/>
    </location>
</feature>
<dbReference type="PANTHER" id="PTHR34047:SF7">
    <property type="entry name" value="RNA-DIRECTED DNA POLYMERASE"/>
    <property type="match status" value="1"/>
</dbReference>
<gene>
    <name evidence="11" type="ORF">A1353_17725</name>
</gene>
<evidence type="ECO:0000256" key="1">
    <source>
        <dbReference type="ARBA" id="ARBA00012493"/>
    </source>
</evidence>
<keyword evidence="3" id="KW-0548">Nucleotidyltransferase</keyword>
<evidence type="ECO:0000256" key="8">
    <source>
        <dbReference type="ARBA" id="ARBA00034120"/>
    </source>
</evidence>
<evidence type="ECO:0000256" key="9">
    <source>
        <dbReference type="ARBA" id="ARBA00048173"/>
    </source>
</evidence>
<dbReference type="AlphaFoldDB" id="A0A177M8C0"/>
<dbReference type="PRINTS" id="PR00866">
    <property type="entry name" value="RNADNAPOLMS"/>
</dbReference>
<dbReference type="InterPro" id="IPR051083">
    <property type="entry name" value="GrpII_Intron_Splice-Mob/Def"/>
</dbReference>
<dbReference type="PANTHER" id="PTHR34047">
    <property type="entry name" value="NUCLEAR INTRON MATURASE 1, MITOCHONDRIAL-RELATED"/>
    <property type="match status" value="1"/>
</dbReference>
<evidence type="ECO:0000256" key="7">
    <source>
        <dbReference type="ARBA" id="ARBA00023118"/>
    </source>
</evidence>
<dbReference type="Pfam" id="PF00078">
    <property type="entry name" value="RVT_1"/>
    <property type="match status" value="1"/>
</dbReference>
<reference evidence="11 12" key="1">
    <citation type="submission" date="2016-03" db="EMBL/GenBank/DDBJ databases">
        <authorList>
            <person name="Ploux O."/>
        </authorList>
    </citation>
    <scope>NUCLEOTIDE SEQUENCE [LARGE SCALE GENOMIC DNA]</scope>
    <source>
        <strain evidence="11 12">R-45371</strain>
    </source>
</reference>
<keyword evidence="7" id="KW-0051">Antiviral defense</keyword>
<dbReference type="PROSITE" id="PS50878">
    <property type="entry name" value="RT_POL"/>
    <property type="match status" value="1"/>
</dbReference>
<dbReference type="InterPro" id="IPR000477">
    <property type="entry name" value="RT_dom"/>
</dbReference>
<evidence type="ECO:0000256" key="2">
    <source>
        <dbReference type="ARBA" id="ARBA00022679"/>
    </source>
</evidence>
<dbReference type="InterPro" id="IPR000123">
    <property type="entry name" value="Reverse_transcriptase_msDNA"/>
</dbReference>
<dbReference type="SUPFAM" id="SSF56672">
    <property type="entry name" value="DNA/RNA polymerases"/>
    <property type="match status" value="1"/>
</dbReference>
<keyword evidence="5" id="KW-0460">Magnesium</keyword>
<evidence type="ECO:0000313" key="11">
    <source>
        <dbReference type="EMBL" id="OAI01977.1"/>
    </source>
</evidence>
<evidence type="ECO:0000256" key="4">
    <source>
        <dbReference type="ARBA" id="ARBA00022723"/>
    </source>
</evidence>
<evidence type="ECO:0000259" key="10">
    <source>
        <dbReference type="PROSITE" id="PS50878"/>
    </source>
</evidence>
<keyword evidence="6" id="KW-0695">RNA-directed DNA polymerase</keyword>
<keyword evidence="2" id="KW-0808">Transferase</keyword>
<name>A0A177M8C0_METMH</name>